<keyword evidence="2" id="KW-1185">Reference proteome</keyword>
<protein>
    <submittedName>
        <fullName evidence="1">Uncharacterized protein</fullName>
    </submittedName>
</protein>
<dbReference type="Proteomes" id="UP001159363">
    <property type="component" value="Chromosome 4"/>
</dbReference>
<dbReference type="EMBL" id="JARBHB010000005">
    <property type="protein sequence ID" value="KAJ8882372.1"/>
    <property type="molecule type" value="Genomic_DNA"/>
</dbReference>
<comment type="caution">
    <text evidence="1">The sequence shown here is derived from an EMBL/GenBank/DDBJ whole genome shotgun (WGS) entry which is preliminary data.</text>
</comment>
<sequence length="249" mass="27180">MIAVQVELCALFGGLGKGVHSVDAIAIESISHQGERGLIPGGVNPGFSHVGIVPDETASWKVFSGSSRFPCLCIPTLLYTQLALHSSTIKTSMLRWPPGRVIGGKTARQFSALCVEAIERVHVHVSVAPSAPTLSRLRRAECLQPGDHLKAPPKSTMMIIPDIHYLPESNWAPVHNVCSVVVTPLESRRATSCGYNSSHPVWHALYECVQDIHGDSSPFLLQPFHELSNVFWPLLTSPYSAIQFVPKMF</sequence>
<evidence type="ECO:0000313" key="2">
    <source>
        <dbReference type="Proteomes" id="UP001159363"/>
    </source>
</evidence>
<organism evidence="1 2">
    <name type="scientific">Dryococelus australis</name>
    <dbReference type="NCBI Taxonomy" id="614101"/>
    <lineage>
        <taxon>Eukaryota</taxon>
        <taxon>Metazoa</taxon>
        <taxon>Ecdysozoa</taxon>
        <taxon>Arthropoda</taxon>
        <taxon>Hexapoda</taxon>
        <taxon>Insecta</taxon>
        <taxon>Pterygota</taxon>
        <taxon>Neoptera</taxon>
        <taxon>Polyneoptera</taxon>
        <taxon>Phasmatodea</taxon>
        <taxon>Verophasmatodea</taxon>
        <taxon>Anareolatae</taxon>
        <taxon>Phasmatidae</taxon>
        <taxon>Eurycanthinae</taxon>
        <taxon>Dryococelus</taxon>
    </lineage>
</organism>
<proteinExistence type="predicted"/>
<gene>
    <name evidence="1" type="ORF">PR048_014176</name>
</gene>
<name>A0ABQ9HDH2_9NEOP</name>
<accession>A0ABQ9HDH2</accession>
<evidence type="ECO:0000313" key="1">
    <source>
        <dbReference type="EMBL" id="KAJ8882372.1"/>
    </source>
</evidence>
<reference evidence="1 2" key="1">
    <citation type="submission" date="2023-02" db="EMBL/GenBank/DDBJ databases">
        <title>LHISI_Scaffold_Assembly.</title>
        <authorList>
            <person name="Stuart O.P."/>
            <person name="Cleave R."/>
            <person name="Magrath M.J.L."/>
            <person name="Mikheyev A.S."/>
        </authorList>
    </citation>
    <scope>NUCLEOTIDE SEQUENCE [LARGE SCALE GENOMIC DNA]</scope>
    <source>
        <strain evidence="1">Daus_M_001</strain>
        <tissue evidence="1">Leg muscle</tissue>
    </source>
</reference>